<dbReference type="Pfam" id="PF04082">
    <property type="entry name" value="Fungal_trans"/>
    <property type="match status" value="1"/>
</dbReference>
<evidence type="ECO:0000256" key="1">
    <source>
        <dbReference type="ARBA" id="ARBA00023242"/>
    </source>
</evidence>
<sequence length="875" mass="97024">MMTRTSTTMESAAEAKVWNTKNLGLRLAFDFIAGFSAATMVAPIITIIDKGIMQNASGQATIKDSLKDSLKTLLLRPHTIIFSKPFGLICMLYGGTYLTANSLDTITSTVQNKPSTHVTSGTMKFAASSGANIGLCLFKDQAFARLFGPGGPPRPVPLPSYALFTLRDCLTIFASFNVPPLLGPVLNKNMSEELKKSISGQTIAQFAAPAGIQIFSTPMHLLGLDLYNRGGKGITWGDRWAIVKKNWGMTAWHTFWRSYKGRCECACQHISEEVQNRLVCTIENGFRRVNKRQKSAILQRENQLLREQLSTVYASNDPRISTSPSDANFSHSPQNSDSSAFPIEGSRVPITATATRNDTVLRSLGCIIVDAKEIDEIFALYFLHYSKHLPFLDSQITPNLYYEQSPLLFWAIISAGTRRYTGNPTLYGSLAEPVLELVWSSMTSGTVIPNIQGLLILTTWPFPTNSTSKDNTFTLSGMSVNLALQIGLHVPLQGQEYSRTRIDLSNDGIARRVQLWSYCVVVHQKAACSLGYPITVPLELFQRKLDLNGVMDFAPRSLKLELRLASIIGRINSVFSDFNFDDLQSQPQAAPAMMLNVFEAQLNEPDKDGTAIADLEILYLEIARLQLRIYYLRCPENTNFSLNLTKIYTTALQVVELIGKLDGEMDLASFCPHYVYRMLALATSVLLRVLKSSLAGYVTDELAGKTTYFLAISLLKKMSVQTNDMPGRMAGILSQLWTSEKVFKMDGGGEGSATLRIQSRLSMSMLHDTMWRWREEYGGQANENSKLSRTKDQNLDSSDPRTVASSIVEYPQKATEPGNTAINNTGFIPNLDLTAMDVPVSSQDLLALDDASFLWDPIDHGFESMIELFPDSWPL</sequence>
<dbReference type="GO" id="GO:0006351">
    <property type="term" value="P:DNA-templated transcription"/>
    <property type="evidence" value="ECO:0007669"/>
    <property type="project" value="InterPro"/>
</dbReference>
<dbReference type="GO" id="GO:0003677">
    <property type="term" value="F:DNA binding"/>
    <property type="evidence" value="ECO:0007669"/>
    <property type="project" value="InterPro"/>
</dbReference>
<evidence type="ECO:0000313" key="5">
    <source>
        <dbReference type="EMBL" id="KAF4637721.1"/>
    </source>
</evidence>
<dbReference type="InterPro" id="IPR038781">
    <property type="entry name" value="C365.16-ike"/>
</dbReference>
<gene>
    <name evidence="5" type="ORF">G7Y89_g345</name>
</gene>
<evidence type="ECO:0000256" key="2">
    <source>
        <dbReference type="SAM" id="MobiDB-lite"/>
    </source>
</evidence>
<dbReference type="EMBL" id="JAAMPI010000012">
    <property type="protein sequence ID" value="KAF4637721.1"/>
    <property type="molecule type" value="Genomic_DNA"/>
</dbReference>
<dbReference type="PANTHER" id="PTHR37845:SF1">
    <property type="entry name" value="SEQUENCE ORPHAN"/>
    <property type="match status" value="1"/>
</dbReference>
<dbReference type="InterPro" id="IPR007219">
    <property type="entry name" value="XnlR_reg_dom"/>
</dbReference>
<comment type="caution">
    <text evidence="5">The sequence shown here is derived from an EMBL/GenBank/DDBJ whole genome shotgun (WGS) entry which is preliminary data.</text>
</comment>
<keyword evidence="3" id="KW-1133">Transmembrane helix</keyword>
<feature type="domain" description="Xylanolytic transcriptional activator regulatory" evidence="4">
    <location>
        <begin position="380"/>
        <end position="537"/>
    </location>
</feature>
<organism evidence="5 6">
    <name type="scientific">Cudoniella acicularis</name>
    <dbReference type="NCBI Taxonomy" id="354080"/>
    <lineage>
        <taxon>Eukaryota</taxon>
        <taxon>Fungi</taxon>
        <taxon>Dikarya</taxon>
        <taxon>Ascomycota</taxon>
        <taxon>Pezizomycotina</taxon>
        <taxon>Leotiomycetes</taxon>
        <taxon>Helotiales</taxon>
        <taxon>Tricladiaceae</taxon>
        <taxon>Cudoniella</taxon>
    </lineage>
</organism>
<feature type="compositionally biased region" description="Polar residues" evidence="2">
    <location>
        <begin position="322"/>
        <end position="339"/>
    </location>
</feature>
<reference evidence="5 6" key="1">
    <citation type="submission" date="2020-03" db="EMBL/GenBank/DDBJ databases">
        <title>Draft Genome Sequence of Cudoniella acicularis.</title>
        <authorList>
            <person name="Buettner E."/>
            <person name="Kellner H."/>
        </authorList>
    </citation>
    <scope>NUCLEOTIDE SEQUENCE [LARGE SCALE GENOMIC DNA]</scope>
    <source>
        <strain evidence="5 6">DSM 108380</strain>
    </source>
</reference>
<feature type="transmembrane region" description="Helical" evidence="3">
    <location>
        <begin position="27"/>
        <end position="48"/>
    </location>
</feature>
<dbReference type="AlphaFoldDB" id="A0A8H4W8Y2"/>
<name>A0A8H4W8Y2_9HELO</name>
<evidence type="ECO:0000256" key="3">
    <source>
        <dbReference type="SAM" id="Phobius"/>
    </source>
</evidence>
<dbReference type="CDD" id="cd12148">
    <property type="entry name" value="fungal_TF_MHR"/>
    <property type="match status" value="1"/>
</dbReference>
<dbReference type="GO" id="GO:0008270">
    <property type="term" value="F:zinc ion binding"/>
    <property type="evidence" value="ECO:0007669"/>
    <property type="project" value="InterPro"/>
</dbReference>
<dbReference type="PANTHER" id="PTHR37845">
    <property type="entry name" value="SEQUENCE ORPHAN"/>
    <property type="match status" value="1"/>
</dbReference>
<proteinExistence type="predicted"/>
<protein>
    <recommendedName>
        <fullName evidence="4">Xylanolytic transcriptional activator regulatory domain-containing protein</fullName>
    </recommendedName>
</protein>
<accession>A0A8H4W8Y2</accession>
<feature type="region of interest" description="Disordered" evidence="2">
    <location>
        <begin position="322"/>
        <end position="343"/>
    </location>
</feature>
<keyword evidence="6" id="KW-1185">Reference proteome</keyword>
<keyword evidence="3" id="KW-0812">Transmembrane</keyword>
<keyword evidence="3" id="KW-0472">Membrane</keyword>
<evidence type="ECO:0000259" key="4">
    <source>
        <dbReference type="Pfam" id="PF04082"/>
    </source>
</evidence>
<keyword evidence="1" id="KW-0539">Nucleus</keyword>
<dbReference type="GO" id="GO:0005739">
    <property type="term" value="C:mitochondrion"/>
    <property type="evidence" value="ECO:0007669"/>
    <property type="project" value="TreeGrafter"/>
</dbReference>
<dbReference type="OrthoDB" id="3163292at2759"/>
<dbReference type="Proteomes" id="UP000566819">
    <property type="component" value="Unassembled WGS sequence"/>
</dbReference>
<evidence type="ECO:0000313" key="6">
    <source>
        <dbReference type="Proteomes" id="UP000566819"/>
    </source>
</evidence>